<dbReference type="KEGG" id="zmk:HG535_0A04340"/>
<keyword evidence="2 5" id="KW-0813">Transport</keyword>
<evidence type="ECO:0000256" key="2">
    <source>
        <dbReference type="ARBA" id="ARBA00022448"/>
    </source>
</evidence>
<name>A0A7H9AWM4_ZYGMR</name>
<dbReference type="EMBL" id="CP058604">
    <property type="protein sequence ID" value="QLG70494.1"/>
    <property type="molecule type" value="Genomic_DNA"/>
</dbReference>
<evidence type="ECO:0000313" key="7">
    <source>
        <dbReference type="EMBL" id="QLG70494.1"/>
    </source>
</evidence>
<dbReference type="OrthoDB" id="250802at2759"/>
<evidence type="ECO:0000256" key="6">
    <source>
        <dbReference type="SAM" id="Coils"/>
    </source>
</evidence>
<dbReference type="AlphaFoldDB" id="A0A7H9AWM4"/>
<keyword evidence="6" id="KW-0175">Coiled coil</keyword>
<dbReference type="PANTHER" id="PTHR12713:SF11">
    <property type="entry name" value="V-TYPE PROTON ATPASE SUBUNIT G"/>
    <property type="match status" value="1"/>
</dbReference>
<reference evidence="7 8" key="1">
    <citation type="submission" date="2020-07" db="EMBL/GenBank/DDBJ databases">
        <title>The yeast mating-type switching endonuclease HO is a domesticated member of an unorthodox homing genetic element family.</title>
        <authorList>
            <person name="Coughlan A.Y."/>
            <person name="Lombardi L."/>
            <person name="Braun-Galleani S."/>
            <person name="Martos A.R."/>
            <person name="Galeote V."/>
            <person name="Bigey F."/>
            <person name="Dequin S."/>
            <person name="Byrne K.P."/>
            <person name="Wolfe K.H."/>
        </authorList>
    </citation>
    <scope>NUCLEOTIDE SEQUENCE [LARGE SCALE GENOMIC DNA]</scope>
    <source>
        <strain evidence="7 8">NRRL Y-6702</strain>
    </source>
</reference>
<dbReference type="PANTHER" id="PTHR12713">
    <property type="entry name" value="VACUOLAR ATP SYNTHASE SUBUNIT G"/>
    <property type="match status" value="1"/>
</dbReference>
<dbReference type="Gene3D" id="1.20.5.730">
    <property type="entry name" value="Single helix bin"/>
    <property type="match status" value="1"/>
</dbReference>
<protein>
    <recommendedName>
        <fullName evidence="5">V-type proton ATPase subunit G</fullName>
    </recommendedName>
</protein>
<dbReference type="GO" id="GO:0046961">
    <property type="term" value="F:proton-transporting ATPase activity, rotational mechanism"/>
    <property type="evidence" value="ECO:0007669"/>
    <property type="project" value="InterPro"/>
</dbReference>
<proteinExistence type="inferred from homology"/>
<keyword evidence="8" id="KW-1185">Reference proteome</keyword>
<comment type="subunit">
    <text evidence="5">V-ATPase is a heteromultimeric enzyme made up of two complexes: the ATP-hydrolytic V1 complex and the proton translocation V0 complex.</text>
</comment>
<evidence type="ECO:0000256" key="5">
    <source>
        <dbReference type="RuleBase" id="RU364019"/>
    </source>
</evidence>
<evidence type="ECO:0000256" key="3">
    <source>
        <dbReference type="ARBA" id="ARBA00022781"/>
    </source>
</evidence>
<evidence type="ECO:0000313" key="8">
    <source>
        <dbReference type="Proteomes" id="UP000509704"/>
    </source>
</evidence>
<accession>A0A7H9AWM4</accession>
<dbReference type="GO" id="GO:0016887">
    <property type="term" value="F:ATP hydrolysis activity"/>
    <property type="evidence" value="ECO:0007669"/>
    <property type="project" value="TreeGrafter"/>
</dbReference>
<dbReference type="FunFam" id="1.20.5.620:FF:000004">
    <property type="entry name" value="V-type proton ATPase subunit G"/>
    <property type="match status" value="1"/>
</dbReference>
<evidence type="ECO:0000256" key="1">
    <source>
        <dbReference type="ARBA" id="ARBA00010066"/>
    </source>
</evidence>
<feature type="coiled-coil region" evidence="6">
    <location>
        <begin position="10"/>
        <end position="52"/>
    </location>
</feature>
<dbReference type="Proteomes" id="UP000509704">
    <property type="component" value="Chromosome 1"/>
</dbReference>
<dbReference type="InterPro" id="IPR005124">
    <property type="entry name" value="V-ATPase_G"/>
</dbReference>
<keyword evidence="4 5" id="KW-0406">Ion transport</keyword>
<dbReference type="RefSeq" id="XP_037142222.1">
    <property type="nucleotide sequence ID" value="XM_037286327.1"/>
</dbReference>
<comment type="function">
    <text evidence="5">Subunit of the V1 complex of vacuolar(H+)-ATPase (V-ATPase), a multisubunit enzyme composed of a peripheral complex (V1) that hydrolyzes ATP and a membrane integral complex (V0) that translocates protons. V-ATPase is responsible for acidifying and maintaining the pH of intracellular compartments and in some cell types, is targeted to the plasma membrane, where it is responsible for acidifying the extracellular environment.</text>
</comment>
<dbReference type="NCBIfam" id="TIGR01147">
    <property type="entry name" value="V_ATP_synt_G"/>
    <property type="match status" value="1"/>
</dbReference>
<keyword evidence="3 5" id="KW-0375">Hydrogen ion transport</keyword>
<dbReference type="Gene3D" id="1.20.5.620">
    <property type="entry name" value="F1F0 ATP synthase subunit B, membrane domain"/>
    <property type="match status" value="1"/>
</dbReference>
<dbReference type="GO" id="GO:0000221">
    <property type="term" value="C:vacuolar proton-transporting V-type ATPase, V1 domain"/>
    <property type="evidence" value="ECO:0007669"/>
    <property type="project" value="TreeGrafter"/>
</dbReference>
<comment type="similarity">
    <text evidence="1 5">Belongs to the V-ATPase G subunit family.</text>
</comment>
<dbReference type="GeneID" id="59234130"/>
<sequence length="114" mass="12617">MSQQNGIATLLKAEKEAHEIVSKARKYRQDKLKQAKSDAAKEIEAYKAQKDKDLKEFESKNAGGVGKLEEEASAQVQGDLKEIEDVVAKKQQDIVRLLVEAVIKPTAEMHVNAA</sequence>
<dbReference type="Pfam" id="PF03179">
    <property type="entry name" value="V-ATPase_G"/>
    <property type="match status" value="1"/>
</dbReference>
<organism evidence="7 8">
    <name type="scientific">Zygotorulaspora mrakii</name>
    <name type="common">Zygosaccharomyces mrakii</name>
    <dbReference type="NCBI Taxonomy" id="42260"/>
    <lineage>
        <taxon>Eukaryota</taxon>
        <taxon>Fungi</taxon>
        <taxon>Dikarya</taxon>
        <taxon>Ascomycota</taxon>
        <taxon>Saccharomycotina</taxon>
        <taxon>Saccharomycetes</taxon>
        <taxon>Saccharomycetales</taxon>
        <taxon>Saccharomycetaceae</taxon>
        <taxon>Zygotorulaspora</taxon>
    </lineage>
</organism>
<evidence type="ECO:0000256" key="4">
    <source>
        <dbReference type="ARBA" id="ARBA00023065"/>
    </source>
</evidence>
<gene>
    <name evidence="7" type="ORF">HG535_0A04340</name>
</gene>